<name>A0A146LHH5_LYGHE</name>
<organism evidence="2">
    <name type="scientific">Lygus hesperus</name>
    <name type="common">Western plant bug</name>
    <dbReference type="NCBI Taxonomy" id="30085"/>
    <lineage>
        <taxon>Eukaryota</taxon>
        <taxon>Metazoa</taxon>
        <taxon>Ecdysozoa</taxon>
        <taxon>Arthropoda</taxon>
        <taxon>Hexapoda</taxon>
        <taxon>Insecta</taxon>
        <taxon>Pterygota</taxon>
        <taxon>Neoptera</taxon>
        <taxon>Paraneoptera</taxon>
        <taxon>Hemiptera</taxon>
        <taxon>Heteroptera</taxon>
        <taxon>Panheteroptera</taxon>
        <taxon>Cimicomorpha</taxon>
        <taxon>Miridae</taxon>
        <taxon>Mirini</taxon>
        <taxon>Lygus</taxon>
    </lineage>
</organism>
<accession>A0A146LHH5</accession>
<evidence type="ECO:0000313" key="2">
    <source>
        <dbReference type="EMBL" id="JAQ06396.1"/>
    </source>
</evidence>
<dbReference type="EMBL" id="GDHC01012233">
    <property type="protein sequence ID" value="JAQ06396.1"/>
    <property type="molecule type" value="Transcribed_RNA"/>
</dbReference>
<evidence type="ECO:0000256" key="1">
    <source>
        <dbReference type="SAM" id="MobiDB-lite"/>
    </source>
</evidence>
<gene>
    <name evidence="2" type="ORF">g.98937</name>
</gene>
<proteinExistence type="predicted"/>
<dbReference type="AlphaFoldDB" id="A0A146LHH5"/>
<sequence>PQPADYAEVDTKSMSTFYNCRKSPENPTPYATTMLLPPPTWSELIPPPPDHPPPECPRDNPPVPPPRGGSSCGSGGYACYAVHIPNQPNLCNNRVPQYPRGSQCNNCDAHCSLASGSSG</sequence>
<reference evidence="2" key="1">
    <citation type="journal article" date="2016" name="Gigascience">
        <title>De novo construction of an expanded transcriptome assembly for the western tarnished plant bug, Lygus hesperus.</title>
        <authorList>
            <person name="Tassone E.E."/>
            <person name="Geib S.M."/>
            <person name="Hall B."/>
            <person name="Fabrick J.A."/>
            <person name="Brent C.S."/>
            <person name="Hull J.J."/>
        </authorList>
    </citation>
    <scope>NUCLEOTIDE SEQUENCE</scope>
</reference>
<protein>
    <submittedName>
        <fullName evidence="2">Uncharacterized protein</fullName>
    </submittedName>
</protein>
<feature type="compositionally biased region" description="Pro residues" evidence="1">
    <location>
        <begin position="37"/>
        <end position="51"/>
    </location>
</feature>
<feature type="region of interest" description="Disordered" evidence="1">
    <location>
        <begin position="37"/>
        <end position="72"/>
    </location>
</feature>
<feature type="non-terminal residue" evidence="2">
    <location>
        <position position="1"/>
    </location>
</feature>
<feature type="non-terminal residue" evidence="2">
    <location>
        <position position="119"/>
    </location>
</feature>